<dbReference type="SUPFAM" id="SSF51004">
    <property type="entry name" value="C-terminal (heme d1) domain of cytochrome cd1-nitrite reductase"/>
    <property type="match status" value="1"/>
</dbReference>
<dbReference type="GO" id="GO:0017057">
    <property type="term" value="F:6-phosphogluconolactonase activity"/>
    <property type="evidence" value="ECO:0007669"/>
    <property type="project" value="TreeGrafter"/>
</dbReference>
<reference evidence="3" key="1">
    <citation type="submission" date="2021-04" db="EMBL/GenBank/DDBJ databases">
        <title>Phylogenetic analysis of Acidobacteriaceae.</title>
        <authorList>
            <person name="Qiu L."/>
            <person name="Zhang Q."/>
        </authorList>
    </citation>
    <scope>NUCLEOTIDE SEQUENCE</scope>
    <source>
        <strain evidence="3">DSM 25168</strain>
    </source>
</reference>
<dbReference type="PANTHER" id="PTHR30344">
    <property type="entry name" value="6-PHOSPHOGLUCONOLACTONASE-RELATED"/>
    <property type="match status" value="1"/>
</dbReference>
<gene>
    <name evidence="3" type="ORF">MOP44_09095</name>
</gene>
<dbReference type="Pfam" id="PF10282">
    <property type="entry name" value="Lactonase"/>
    <property type="match status" value="1"/>
</dbReference>
<dbReference type="InterPro" id="IPR019405">
    <property type="entry name" value="Lactonase_7-beta_prop"/>
</dbReference>
<protein>
    <submittedName>
        <fullName evidence="3">Lactonase family protein</fullName>
    </submittedName>
</protein>
<dbReference type="Gene3D" id="2.130.10.10">
    <property type="entry name" value="YVTN repeat-like/Quinoprotein amine dehydrogenase"/>
    <property type="match status" value="1"/>
</dbReference>
<dbReference type="AlphaFoldDB" id="A0A9J7BTX3"/>
<dbReference type="EMBL" id="CP093313">
    <property type="protein sequence ID" value="UWZ86087.1"/>
    <property type="molecule type" value="Genomic_DNA"/>
</dbReference>
<evidence type="ECO:0000256" key="2">
    <source>
        <dbReference type="ARBA" id="ARBA00022526"/>
    </source>
</evidence>
<proteinExistence type="inferred from homology"/>
<dbReference type="PANTHER" id="PTHR30344:SF1">
    <property type="entry name" value="6-PHOSPHOGLUCONOLACTONASE"/>
    <property type="match status" value="1"/>
</dbReference>
<keyword evidence="2" id="KW-0119">Carbohydrate metabolism</keyword>
<evidence type="ECO:0000313" key="4">
    <source>
        <dbReference type="Proteomes" id="UP001059380"/>
    </source>
</evidence>
<evidence type="ECO:0000313" key="3">
    <source>
        <dbReference type="EMBL" id="UWZ86087.1"/>
    </source>
</evidence>
<dbReference type="Proteomes" id="UP001059380">
    <property type="component" value="Chromosome"/>
</dbReference>
<dbReference type="KEGG" id="orp:MOP44_09095"/>
<organism evidence="3 4">
    <name type="scientific">Occallatibacter riparius</name>
    <dbReference type="NCBI Taxonomy" id="1002689"/>
    <lineage>
        <taxon>Bacteria</taxon>
        <taxon>Pseudomonadati</taxon>
        <taxon>Acidobacteriota</taxon>
        <taxon>Terriglobia</taxon>
        <taxon>Terriglobales</taxon>
        <taxon>Acidobacteriaceae</taxon>
        <taxon>Occallatibacter</taxon>
    </lineage>
</organism>
<keyword evidence="2" id="KW-0313">Glucose metabolism</keyword>
<name>A0A9J7BTX3_9BACT</name>
<dbReference type="GO" id="GO:0006006">
    <property type="term" value="P:glucose metabolic process"/>
    <property type="evidence" value="ECO:0007669"/>
    <property type="project" value="UniProtKB-KW"/>
</dbReference>
<keyword evidence="4" id="KW-1185">Reference proteome</keyword>
<dbReference type="InterPro" id="IPR050282">
    <property type="entry name" value="Cycloisomerase_2"/>
</dbReference>
<dbReference type="InterPro" id="IPR011048">
    <property type="entry name" value="Haem_d1_sf"/>
</dbReference>
<dbReference type="InterPro" id="IPR015943">
    <property type="entry name" value="WD40/YVTN_repeat-like_dom_sf"/>
</dbReference>
<dbReference type="RefSeq" id="WP_260795730.1">
    <property type="nucleotide sequence ID" value="NZ_CP093313.1"/>
</dbReference>
<sequence>MIPAAAIAAAAQGGFAVPRRQRVFIGSNTPKGILAFDWNPATAELKQVEVAAVLANVDWIVYSQDRKHIFAASEVDSFNGKPTGEVASYRVEDGKLAQISAQNSAAKGTCYVGLDHSGRVLISADYGGGAAASFKVTAGKLSAAVWSEHYTGQGPVSDRQEAAHAHFTSFSPDDRFAYVNDLGSDCIHFYKLNSETAELTPAGKWDAKPGSGPRTLHFHPNGTIAYCMNELASAVDILRWNKADGSLETLSRFELNPDRSKPLSTGCDTVITRDGRFVYFANRGDDFIYACSADPKTGALKGIGKTPSGGKTPRNFVLDPTERWMLVANQNSSNIAVFARNPTDGSLAADGKTYDCPSPMCILFP</sequence>
<evidence type="ECO:0000256" key="1">
    <source>
        <dbReference type="ARBA" id="ARBA00005564"/>
    </source>
</evidence>
<comment type="similarity">
    <text evidence="1">Belongs to the cycloisomerase 2 family.</text>
</comment>
<accession>A0A9J7BTX3</accession>